<dbReference type="Pfam" id="PF05014">
    <property type="entry name" value="Nuc_deoxyrib_tr"/>
    <property type="match status" value="1"/>
</dbReference>
<name>A0AAJ5WQ52_9BACT</name>
<evidence type="ECO:0000259" key="1">
    <source>
        <dbReference type="Pfam" id="PF00294"/>
    </source>
</evidence>
<feature type="domain" description="Carbohydrate kinase PfkB" evidence="1">
    <location>
        <begin position="153"/>
        <end position="253"/>
    </location>
</feature>
<accession>A0AAJ5WQ52</accession>
<gene>
    <name evidence="2" type="ORF">P0Y53_19790</name>
</gene>
<dbReference type="Pfam" id="PF00294">
    <property type="entry name" value="PfkB"/>
    <property type="match status" value="1"/>
</dbReference>
<protein>
    <submittedName>
        <fullName evidence="2">PfkB family carbohydrate kinase</fullName>
    </submittedName>
</protein>
<sequence length="404" mass="45503">MITVIGGTYDELCFEPHWKERFGSGLRACWVINTLGGSNKDIKFCTFADPSIEEFLKMLSPAPFSKLETANIRESIKFYYDHPLITPRIFPRPDTFNRVENTFISQEKNILYYGFMEGSAIVNGKKVVYDPQSPVMPISFSKTGSQAEELVYVINYREATLLSGKTEIQHIKDYFLKEEKAVALVLKMGPRGALVASPGKSDILVPVYRTNNVWPIGSGDVFAAVFAFHWFNNKDIEYAAIQASWQTAAYCNSKDFQFSELGSNSEIRQLKITQYPQGQVYLAGPFFTYSERWLVNEIRRSLLEMNLNVFSPWHDVGHGIASEVVQKDIAALDNSSIVFAVLDGLDSGTLFEIGYAVKQGIPTIGYVENESSESVKMLEGTGCILEKDLTTAVYKCFWKLSENE</sequence>
<reference evidence="2" key="1">
    <citation type="submission" date="2023-03" db="EMBL/GenBank/DDBJ databases">
        <title>Andean soil-derived lignocellulolytic bacterial consortium as a source of novel taxa and putative plastic-active enzymes.</title>
        <authorList>
            <person name="Diaz-Garcia L."/>
            <person name="Chuvochina M."/>
            <person name="Feuerriegel G."/>
            <person name="Bunk B."/>
            <person name="Sproer C."/>
            <person name="Streit W.R."/>
            <person name="Rodriguez L.M."/>
            <person name="Overmann J."/>
            <person name="Jimenez D.J."/>
        </authorList>
    </citation>
    <scope>NUCLEOTIDE SEQUENCE</scope>
    <source>
        <strain evidence="2">MAG 7</strain>
    </source>
</reference>
<keyword evidence="2" id="KW-0808">Transferase</keyword>
<dbReference type="InterPro" id="IPR029056">
    <property type="entry name" value="Ribokinase-like"/>
</dbReference>
<evidence type="ECO:0000313" key="3">
    <source>
        <dbReference type="Proteomes" id="UP001220610"/>
    </source>
</evidence>
<dbReference type="InterPro" id="IPR007710">
    <property type="entry name" value="Nucleoside_deoxyribTrfase"/>
</dbReference>
<proteinExistence type="predicted"/>
<dbReference type="Gene3D" id="3.40.1190.20">
    <property type="match status" value="1"/>
</dbReference>
<dbReference type="AlphaFoldDB" id="A0AAJ5WQ52"/>
<evidence type="ECO:0000313" key="2">
    <source>
        <dbReference type="EMBL" id="WEK34735.1"/>
    </source>
</evidence>
<dbReference type="GO" id="GO:0016301">
    <property type="term" value="F:kinase activity"/>
    <property type="evidence" value="ECO:0007669"/>
    <property type="project" value="UniProtKB-KW"/>
</dbReference>
<dbReference type="InterPro" id="IPR011611">
    <property type="entry name" value="PfkB_dom"/>
</dbReference>
<dbReference type="Proteomes" id="UP001220610">
    <property type="component" value="Chromosome"/>
</dbReference>
<dbReference type="SUPFAM" id="SSF52309">
    <property type="entry name" value="N-(deoxy)ribosyltransferase-like"/>
    <property type="match status" value="1"/>
</dbReference>
<dbReference type="SUPFAM" id="SSF53613">
    <property type="entry name" value="Ribokinase-like"/>
    <property type="match status" value="1"/>
</dbReference>
<dbReference type="Gene3D" id="3.40.50.450">
    <property type="match status" value="1"/>
</dbReference>
<organism evidence="2 3">
    <name type="scientific">Candidatus Pseudobacter hemicellulosilyticus</name>
    <dbReference type="NCBI Taxonomy" id="3121375"/>
    <lineage>
        <taxon>Bacteria</taxon>
        <taxon>Pseudomonadati</taxon>
        <taxon>Bacteroidota</taxon>
        <taxon>Chitinophagia</taxon>
        <taxon>Chitinophagales</taxon>
        <taxon>Chitinophagaceae</taxon>
        <taxon>Pseudobacter</taxon>
    </lineage>
</organism>
<keyword evidence="2" id="KW-0418">Kinase</keyword>
<dbReference type="EMBL" id="CP119311">
    <property type="protein sequence ID" value="WEK34735.1"/>
    <property type="molecule type" value="Genomic_DNA"/>
</dbReference>